<name>A0ABC8TSQ2_9AQUA</name>
<sequence length="952" mass="105240">MDVSPQVDYTRSLSPLECTPQWGGFWNGLPDEKRGKRVELDGSFYSVEKNISGSHVYKNYINQGVHSDEEKSKYEEDCAISLGKCTNVFGRANPAGSSSTVQLNDKSVLGRNLSFFPSKSSKQSTLGAGSLLPESHSWPSTLESATNSLNHQNTYNSHQKCLQPFDLCMNDCVSVTRSSPTVVIRSPVIGTTTSPPNIDIKNIAAVTHEEFGSHNCSKGKEPHLPLSSDGKEGFLGTSRLSCHTETNNHICVTLSSTNEDLSNKPLLKDAVDHRPKARSGFQVPDITVPDGIAIAFDGTGFKSSENSSESLDSPCWKGAPGFNFSPFEVFEASAKQSRPKKIEVGLNLQGTQSFPHASFPKSFENSLHNQNGHIDNGMSLFPQITPDTNCLVKEHRSGDAVKAGDQCPKLDDGIGVLSSDLPYESKGECNTKPSHSAKESHEEEDFTCTKLKLCAGVAETLMNTNDASEDGHVPFHVVENVLSSSPSSGEDATNLAKPHVMESTPKMGIQFVVNVMHDLSELLLFCCSNDVWGLKKQDCEALQHVINRLDACRSRRIINVMPPQESLCPQQGAFHEVPESTDLHMGASGSQPRVTNEAAANWHGALDFQHMYEEKRGKNVSGKKVEKFPDFVSSRDEEVSKDDNMIQAIKKILDENFHDKEEGQSPTLLYKNLWLEAEAELCSIRYRARLDRMKIRMDKSKSDTEKCVSENTTVEEQHSSVEVFPNPNMPSTLRSEAKESPSLKDPIQDFPSSSSTSHVDDVEASVMTRFNILKCRDDNTNSINRAEQPQAKESPSLKDPIQDFPSSSSTSHVDEVEASVMARFNILKCRDDNTNSINRAEQPLPEVGDTGFAGKRNHWPFTEYQSKDGCLDLAVGPHLEHETGNGSRDKFGSYRDGSEHLIVREFRACVKDDSVIQSHMNNKLADQFFAGWYDNSASDWENVLKDEFALPK</sequence>
<protein>
    <submittedName>
        <fullName evidence="2">Uncharacterized protein</fullName>
    </submittedName>
</protein>
<evidence type="ECO:0000313" key="2">
    <source>
        <dbReference type="EMBL" id="CAK9172506.1"/>
    </source>
</evidence>
<feature type="region of interest" description="Disordered" evidence="1">
    <location>
        <begin position="700"/>
        <end position="759"/>
    </location>
</feature>
<comment type="caution">
    <text evidence="2">The sequence shown here is derived from an EMBL/GenBank/DDBJ whole genome shotgun (WGS) entry which is preliminary data.</text>
</comment>
<evidence type="ECO:0000313" key="3">
    <source>
        <dbReference type="Proteomes" id="UP001642360"/>
    </source>
</evidence>
<feature type="region of interest" description="Disordered" evidence="1">
    <location>
        <begin position="780"/>
        <end position="813"/>
    </location>
</feature>
<gene>
    <name evidence="2" type="ORF">ILEXP_LOCUS42158</name>
</gene>
<accession>A0ABC8TSQ2</accession>
<feature type="compositionally biased region" description="Polar residues" evidence="1">
    <location>
        <begin position="780"/>
        <end position="793"/>
    </location>
</feature>
<keyword evidence="3" id="KW-1185">Reference proteome</keyword>
<organism evidence="2 3">
    <name type="scientific">Ilex paraguariensis</name>
    <name type="common">yerba mate</name>
    <dbReference type="NCBI Taxonomy" id="185542"/>
    <lineage>
        <taxon>Eukaryota</taxon>
        <taxon>Viridiplantae</taxon>
        <taxon>Streptophyta</taxon>
        <taxon>Embryophyta</taxon>
        <taxon>Tracheophyta</taxon>
        <taxon>Spermatophyta</taxon>
        <taxon>Magnoliopsida</taxon>
        <taxon>eudicotyledons</taxon>
        <taxon>Gunneridae</taxon>
        <taxon>Pentapetalae</taxon>
        <taxon>asterids</taxon>
        <taxon>campanulids</taxon>
        <taxon>Aquifoliales</taxon>
        <taxon>Aquifoliaceae</taxon>
        <taxon>Ilex</taxon>
    </lineage>
</organism>
<proteinExistence type="predicted"/>
<dbReference type="PANTHER" id="PTHR34361:SF2">
    <property type="entry name" value="OS08G0157800 PROTEIN"/>
    <property type="match status" value="1"/>
</dbReference>
<dbReference type="Proteomes" id="UP001642360">
    <property type="component" value="Unassembled WGS sequence"/>
</dbReference>
<reference evidence="2 3" key="1">
    <citation type="submission" date="2024-02" db="EMBL/GenBank/DDBJ databases">
        <authorList>
            <person name="Vignale AGUSTIN F."/>
            <person name="Sosa J E."/>
            <person name="Modenutti C."/>
        </authorList>
    </citation>
    <scope>NUCLEOTIDE SEQUENCE [LARGE SCALE GENOMIC DNA]</scope>
</reference>
<dbReference type="AlphaFoldDB" id="A0ABC8TSQ2"/>
<evidence type="ECO:0000256" key="1">
    <source>
        <dbReference type="SAM" id="MobiDB-lite"/>
    </source>
</evidence>
<dbReference type="PANTHER" id="PTHR34361">
    <property type="entry name" value="OS08G0157800 PROTEIN"/>
    <property type="match status" value="1"/>
</dbReference>
<dbReference type="EMBL" id="CAUOFW020006010">
    <property type="protein sequence ID" value="CAK9172506.1"/>
    <property type="molecule type" value="Genomic_DNA"/>
</dbReference>